<evidence type="ECO:0000313" key="6">
    <source>
        <dbReference type="Proteomes" id="UP000266492"/>
    </source>
</evidence>
<keyword evidence="4" id="KW-0378">Hydrolase</keyword>
<feature type="signal peptide" evidence="1">
    <location>
        <begin position="1"/>
        <end position="24"/>
    </location>
</feature>
<dbReference type="Proteomes" id="UP000478493">
    <property type="component" value="Unassembled WGS sequence"/>
</dbReference>
<keyword evidence="7" id="KW-1185">Reference proteome</keyword>
<protein>
    <submittedName>
        <fullName evidence="4">Glycoside hydrolase family 18</fullName>
    </submittedName>
</protein>
<dbReference type="InterPro" id="IPR032320">
    <property type="entry name" value="GH18_BT1044-like"/>
</dbReference>
<feature type="chain" id="PRO_5044568515" evidence="1">
    <location>
        <begin position="25"/>
        <end position="317"/>
    </location>
</feature>
<reference evidence="4" key="3">
    <citation type="submission" date="2022-10" db="EMBL/GenBank/DDBJ databases">
        <title>Human gut microbiome strain richness.</title>
        <authorList>
            <person name="Chen-Liaw A."/>
        </authorList>
    </citation>
    <scope>NUCLEOTIDE SEQUENCE</scope>
    <source>
        <strain evidence="4">F7_m1001271B151109d0_201107</strain>
    </source>
</reference>
<accession>A0A1Y4PZ62</accession>
<reference evidence="7 8" key="2">
    <citation type="journal article" date="2019" name="Nat. Med.">
        <title>A library of human gut bacterial isolates paired with longitudinal multiomics data enables mechanistic microbiome research.</title>
        <authorList>
            <person name="Poyet M."/>
            <person name="Groussin M."/>
            <person name="Gibbons S.M."/>
            <person name="Avila-Pacheco J."/>
            <person name="Jiang X."/>
            <person name="Kearney S.M."/>
            <person name="Perrotta A.R."/>
            <person name="Berdy B."/>
            <person name="Zhao S."/>
            <person name="Lieberman T.D."/>
            <person name="Swanson P.K."/>
            <person name="Smith M."/>
            <person name="Roesemann S."/>
            <person name="Alexander J.E."/>
            <person name="Rich S.A."/>
            <person name="Livny J."/>
            <person name="Vlamakis H."/>
            <person name="Clish C."/>
            <person name="Bullock K."/>
            <person name="Deik A."/>
            <person name="Scott J."/>
            <person name="Pierce K.A."/>
            <person name="Xavier R.J."/>
            <person name="Alm E.J."/>
        </authorList>
    </citation>
    <scope>NUCLEOTIDE SEQUENCE [LARGE SCALE GENOMIC DNA]</scope>
    <source>
        <strain evidence="2 7">BIOML-A134</strain>
        <strain evidence="3 8">BIOML-A41</strain>
    </source>
</reference>
<evidence type="ECO:0000313" key="3">
    <source>
        <dbReference type="EMBL" id="KAA4537655.1"/>
    </source>
</evidence>
<keyword evidence="1" id="KW-0732">Signal</keyword>
<dbReference type="Proteomes" id="UP000473905">
    <property type="component" value="Unassembled WGS sequence"/>
</dbReference>
<dbReference type="EMBL" id="QRVZ01000004">
    <property type="protein sequence ID" value="RGS85563.1"/>
    <property type="molecule type" value="Genomic_DNA"/>
</dbReference>
<proteinExistence type="predicted"/>
<evidence type="ECO:0000313" key="5">
    <source>
        <dbReference type="EMBL" id="RGS85563.1"/>
    </source>
</evidence>
<evidence type="ECO:0000313" key="4">
    <source>
        <dbReference type="EMBL" id="MDC2410121.1"/>
    </source>
</evidence>
<dbReference type="EMBL" id="JAQNWR010000016">
    <property type="protein sequence ID" value="MDC2410121.1"/>
    <property type="molecule type" value="Genomic_DNA"/>
</dbReference>
<evidence type="ECO:0000313" key="8">
    <source>
        <dbReference type="Proteomes" id="UP000478493"/>
    </source>
</evidence>
<dbReference type="RefSeq" id="WP_004302928.1">
    <property type="nucleotide sequence ID" value="NZ_BAABYJ010000001.1"/>
</dbReference>
<reference evidence="5 6" key="1">
    <citation type="submission" date="2018-08" db="EMBL/GenBank/DDBJ databases">
        <title>A genome reference for cultivated species of the human gut microbiota.</title>
        <authorList>
            <person name="Zou Y."/>
            <person name="Xue W."/>
            <person name="Luo G."/>
        </authorList>
    </citation>
    <scope>NUCLEOTIDE SEQUENCE [LARGE SCALE GENOMIC DNA]</scope>
    <source>
        <strain evidence="5 6">AF20-9LB</strain>
    </source>
</reference>
<comment type="caution">
    <text evidence="5">The sequence shown here is derived from an EMBL/GenBank/DDBJ whole genome shotgun (WGS) entry which is preliminary data.</text>
</comment>
<dbReference type="PROSITE" id="PS51257">
    <property type="entry name" value="PROKAR_LIPOPROTEIN"/>
    <property type="match status" value="1"/>
</dbReference>
<sequence>MNMRISIANIFTHLFLLLALLATASCSDWTDQKTVDIDPQHAKEQNPELWARYMETLRTYRQSKHFVTYGSFDNSAEKSKNEGDYLRSLPDSLDIVTPTHPESLTSYDCEDILLLQEKSIKVLYLVDYTAQMPALTDAAKLGAWLDKAVAAASQLGMNGFAIKGTPLYGGTEAEQAARREAAKLIVSKLSTAVGDGKLLVFEGDPAFMDAADLNKLDYVVLNTATITSAVDLKLYVAGVIENFSIPKEKLLLSAKINEKLVDEEGEKLDAVTEMTNRVVSLGPVGGLAIYALGDDYYHTKMNYETSRLAIQIMNPSK</sequence>
<dbReference type="GO" id="GO:0016787">
    <property type="term" value="F:hydrolase activity"/>
    <property type="evidence" value="ECO:0007669"/>
    <property type="project" value="UniProtKB-KW"/>
</dbReference>
<evidence type="ECO:0000313" key="7">
    <source>
        <dbReference type="Proteomes" id="UP000473905"/>
    </source>
</evidence>
<organism evidence="5 6">
    <name type="scientific">Bacteroides ovatus</name>
    <dbReference type="NCBI Taxonomy" id="28116"/>
    <lineage>
        <taxon>Bacteria</taxon>
        <taxon>Pseudomonadati</taxon>
        <taxon>Bacteroidota</taxon>
        <taxon>Bacteroidia</taxon>
        <taxon>Bacteroidales</taxon>
        <taxon>Bacteroidaceae</taxon>
        <taxon>Bacteroides</taxon>
    </lineage>
</organism>
<evidence type="ECO:0000256" key="1">
    <source>
        <dbReference type="SAM" id="SignalP"/>
    </source>
</evidence>
<dbReference type="EMBL" id="VWKB01000026">
    <property type="protein sequence ID" value="KAA4094203.1"/>
    <property type="molecule type" value="Genomic_DNA"/>
</dbReference>
<gene>
    <name evidence="5" type="ORF">DWX70_07085</name>
    <name evidence="3" type="ORF">F3B85_10615</name>
    <name evidence="2" type="ORF">F3D66_18630</name>
    <name evidence="4" type="ORF">PO240_19805</name>
</gene>
<dbReference type="Proteomes" id="UP000266492">
    <property type="component" value="Unassembled WGS sequence"/>
</dbReference>
<evidence type="ECO:0000313" key="2">
    <source>
        <dbReference type="EMBL" id="KAA4094203.1"/>
    </source>
</evidence>
<dbReference type="EMBL" id="VWGP01000006">
    <property type="protein sequence ID" value="KAA4537655.1"/>
    <property type="molecule type" value="Genomic_DNA"/>
</dbReference>
<dbReference type="Proteomes" id="UP001214017">
    <property type="component" value="Unassembled WGS sequence"/>
</dbReference>
<dbReference type="Pfam" id="PF16141">
    <property type="entry name" value="GH18_BT1044-like"/>
    <property type="match status" value="2"/>
</dbReference>
<dbReference type="AlphaFoldDB" id="A0A1Y4PZ62"/>
<name>A0A1Y4PZ62_BACOV</name>